<dbReference type="PANTHER" id="PTHR33446">
    <property type="entry name" value="PROTEIN TONB-RELATED"/>
    <property type="match status" value="1"/>
</dbReference>
<dbReference type="SUPFAM" id="SSF74653">
    <property type="entry name" value="TolA/TonB C-terminal domain"/>
    <property type="match status" value="1"/>
</dbReference>
<dbReference type="KEGG" id="aup:AsAng_0023210"/>
<sequence length="426" mass="49515">MKRYQLFILFITCFFLFYKNATAQNKPNKTLTEENKKSKKYLNSIDFLSISSLLQEIQQLHHQKNIAAAKDSLTAVHQLIKQQKTKLLAPSLKRIQEDSIEQLKQINRYLSDYYLASWLQLVLEEKPSIGQDFLRKNKWFKLSIEVGKFSNIFQLLKLSDQYYGSTSEIYLKNWKAAYINCALEPLYYKQAEELWLQLIACRVQKFGMESKEHLDVLFGLSNFYNRIKNATAYQQIRTQVEQQWPAAYELEKVKNTTTAAPLPPIEEAPIITTCEVEMDEEKEIEDVEIKNIEETATTTDHLPPVFVVVEQMPRFPGCESETSLLMEKKRCSDQTLLSYMYTHFNYSDIPRKDGMGGISIINFIVTEHGTIVNAQIIRNTGGDPIGEESLRIIQFMNELPRRWTPGKDKGKPVRVKLNLPFRINLK</sequence>
<feature type="signal peptide" evidence="1">
    <location>
        <begin position="1"/>
        <end position="23"/>
    </location>
</feature>
<dbReference type="AlphaFoldDB" id="A0A916DT97"/>
<dbReference type="GO" id="GO:0031992">
    <property type="term" value="F:energy transducer activity"/>
    <property type="evidence" value="ECO:0007669"/>
    <property type="project" value="TreeGrafter"/>
</dbReference>
<evidence type="ECO:0000259" key="2">
    <source>
        <dbReference type="PROSITE" id="PS52015"/>
    </source>
</evidence>
<keyword evidence="4" id="KW-1185">Reference proteome</keyword>
<dbReference type="InterPro" id="IPR051045">
    <property type="entry name" value="TonB-dependent_transducer"/>
</dbReference>
<dbReference type="Pfam" id="PF03544">
    <property type="entry name" value="TonB_C"/>
    <property type="match status" value="1"/>
</dbReference>
<name>A0A916DT97_9BACT</name>
<dbReference type="GO" id="GO:0098797">
    <property type="term" value="C:plasma membrane protein complex"/>
    <property type="evidence" value="ECO:0007669"/>
    <property type="project" value="TreeGrafter"/>
</dbReference>
<dbReference type="PANTHER" id="PTHR33446:SF2">
    <property type="entry name" value="PROTEIN TONB"/>
    <property type="match status" value="1"/>
</dbReference>
<feature type="chain" id="PRO_5037057294" evidence="1">
    <location>
        <begin position="24"/>
        <end position="426"/>
    </location>
</feature>
<dbReference type="GO" id="GO:0055085">
    <property type="term" value="P:transmembrane transport"/>
    <property type="evidence" value="ECO:0007669"/>
    <property type="project" value="InterPro"/>
</dbReference>
<keyword evidence="1" id="KW-0732">Signal</keyword>
<accession>A0A916DT97</accession>
<dbReference type="RefSeq" id="WP_264792763.1">
    <property type="nucleotide sequence ID" value="NZ_AP026867.1"/>
</dbReference>
<dbReference type="Gene3D" id="3.30.1150.10">
    <property type="match status" value="1"/>
</dbReference>
<evidence type="ECO:0000256" key="1">
    <source>
        <dbReference type="SAM" id="SignalP"/>
    </source>
</evidence>
<feature type="domain" description="TonB C-terminal" evidence="2">
    <location>
        <begin position="331"/>
        <end position="426"/>
    </location>
</feature>
<protein>
    <submittedName>
        <fullName evidence="3">Energy transducer TonB</fullName>
    </submittedName>
</protein>
<organism evidence="3 4">
    <name type="scientific">Aureispira anguillae</name>
    <dbReference type="NCBI Taxonomy" id="2864201"/>
    <lineage>
        <taxon>Bacteria</taxon>
        <taxon>Pseudomonadati</taxon>
        <taxon>Bacteroidota</taxon>
        <taxon>Saprospiria</taxon>
        <taxon>Saprospirales</taxon>
        <taxon>Saprospiraceae</taxon>
        <taxon>Aureispira</taxon>
    </lineage>
</organism>
<dbReference type="InterPro" id="IPR037682">
    <property type="entry name" value="TonB_C"/>
</dbReference>
<evidence type="ECO:0000313" key="3">
    <source>
        <dbReference type="EMBL" id="BDS11607.1"/>
    </source>
</evidence>
<reference evidence="3" key="1">
    <citation type="submission" date="2022-09" db="EMBL/GenBank/DDBJ databases">
        <title>Aureispira anguillicida sp. nov., isolated from Leptocephalus of Japanese eel Anguilla japonica.</title>
        <authorList>
            <person name="Yuasa K."/>
            <person name="Mekata T."/>
            <person name="Ikunari K."/>
        </authorList>
    </citation>
    <scope>NUCLEOTIDE SEQUENCE</scope>
    <source>
        <strain evidence="3">EL160426</strain>
    </source>
</reference>
<dbReference type="EMBL" id="AP026867">
    <property type="protein sequence ID" value="BDS11607.1"/>
    <property type="molecule type" value="Genomic_DNA"/>
</dbReference>
<gene>
    <name evidence="3" type="ORF">AsAng_0023210</name>
</gene>
<dbReference type="PROSITE" id="PS52015">
    <property type="entry name" value="TONB_CTD"/>
    <property type="match status" value="1"/>
</dbReference>
<proteinExistence type="predicted"/>
<dbReference type="Proteomes" id="UP001060919">
    <property type="component" value="Chromosome"/>
</dbReference>
<evidence type="ECO:0000313" key="4">
    <source>
        <dbReference type="Proteomes" id="UP001060919"/>
    </source>
</evidence>